<dbReference type="InterPro" id="IPR050523">
    <property type="entry name" value="AKR_Detox_Biosynth"/>
</dbReference>
<keyword evidence="3" id="KW-1185">Reference proteome</keyword>
<dbReference type="KEGG" id="ehx:EMIHUDRAFT_310078"/>
<dbReference type="GO" id="GO:0016491">
    <property type="term" value="F:oxidoreductase activity"/>
    <property type="evidence" value="ECO:0007669"/>
    <property type="project" value="InterPro"/>
</dbReference>
<dbReference type="STRING" id="2903.R1ETZ0"/>
<dbReference type="eggNOG" id="KOG1575">
    <property type="taxonomic scope" value="Eukaryota"/>
</dbReference>
<dbReference type="Gene3D" id="3.20.20.100">
    <property type="entry name" value="NADP-dependent oxidoreductase domain"/>
    <property type="match status" value="1"/>
</dbReference>
<evidence type="ECO:0000313" key="2">
    <source>
        <dbReference type="EnsemblProtists" id="EOD26431"/>
    </source>
</evidence>
<feature type="domain" description="NADP-dependent oxidoreductase" evidence="1">
    <location>
        <begin position="22"/>
        <end position="346"/>
    </location>
</feature>
<evidence type="ECO:0000259" key="1">
    <source>
        <dbReference type="Pfam" id="PF00248"/>
    </source>
</evidence>
<dbReference type="PaxDb" id="2903-EOD26431"/>
<proteinExistence type="predicted"/>
<organism evidence="2 3">
    <name type="scientific">Emiliania huxleyi (strain CCMP1516)</name>
    <dbReference type="NCBI Taxonomy" id="280463"/>
    <lineage>
        <taxon>Eukaryota</taxon>
        <taxon>Haptista</taxon>
        <taxon>Haptophyta</taxon>
        <taxon>Prymnesiophyceae</taxon>
        <taxon>Isochrysidales</taxon>
        <taxon>Noelaerhabdaceae</taxon>
        <taxon>Emiliania</taxon>
    </lineage>
</organism>
<dbReference type="SUPFAM" id="SSF51430">
    <property type="entry name" value="NAD(P)-linked oxidoreductase"/>
    <property type="match status" value="1"/>
</dbReference>
<dbReference type="PANTHER" id="PTHR43364">
    <property type="entry name" value="NADH-SPECIFIC METHYLGLYOXAL REDUCTASE-RELATED"/>
    <property type="match status" value="1"/>
</dbReference>
<protein>
    <recommendedName>
        <fullName evidence="1">NADP-dependent oxidoreductase domain-containing protein</fullName>
    </recommendedName>
</protein>
<accession>A0A0D3JSE6</accession>
<dbReference type="RefSeq" id="XP_005778860.1">
    <property type="nucleotide sequence ID" value="XM_005778803.1"/>
</dbReference>
<dbReference type="CDD" id="cd19094">
    <property type="entry name" value="AKR_Tas-like"/>
    <property type="match status" value="1"/>
</dbReference>
<dbReference type="InterPro" id="IPR020471">
    <property type="entry name" value="AKR"/>
</dbReference>
<dbReference type="HOGENOM" id="CLU_023205_2_0_1"/>
<evidence type="ECO:0000313" key="3">
    <source>
        <dbReference type="Proteomes" id="UP000013827"/>
    </source>
</evidence>
<dbReference type="EnsemblProtists" id="EOD26431">
    <property type="protein sequence ID" value="EOD26431"/>
    <property type="gene ID" value="EMIHUDRAFT_310078"/>
</dbReference>
<dbReference type="AlphaFoldDB" id="A0A0D3JSE6"/>
<reference evidence="2" key="2">
    <citation type="submission" date="2024-10" db="UniProtKB">
        <authorList>
            <consortium name="EnsemblProtists"/>
        </authorList>
    </citation>
    <scope>IDENTIFICATION</scope>
</reference>
<sequence length="357" mass="38810">MPSQARPRRRTLGSSSLEVCEVCLGTMTMGSMTADEGDCHEILSKYVELGGDFLDCAEMYPVPVQEKWVGRSEEIIGTWLAGRSDRDRLVIATKAAPSEADLTRAQILRACDASLKRLQTTHIDLYQIHWPERWVPKWGESQYVAAKAEAGAHTLEGFDAVVSTMGELLSSGKIKHWGLSNETTFGVCMFVEASRRLGVAPPISIQNDFSLCFRTFESELAEACAPAHCNVSLLAYGVLNGGALSGKYLDGSASPGARFNFVQQLDMGGFQGRYKGEQSNAAIREYAALAQSIGVQPAALAQAWAYSREYMGAVIIGATSVAQLEANWAAAKLELSADTLAKIDEIHVRHRNPNLTD</sequence>
<name>A0A0D3JSE6_EMIH1</name>
<dbReference type="GeneID" id="17271977"/>
<dbReference type="Pfam" id="PF00248">
    <property type="entry name" value="Aldo_ket_red"/>
    <property type="match status" value="1"/>
</dbReference>
<dbReference type="OMA" id="HIELYQM"/>
<dbReference type="PANTHER" id="PTHR43364:SF17">
    <property type="entry name" value="ALDO KETO REDUCTASE"/>
    <property type="match status" value="1"/>
</dbReference>
<dbReference type="Proteomes" id="UP000013827">
    <property type="component" value="Unassembled WGS sequence"/>
</dbReference>
<reference evidence="3" key="1">
    <citation type="journal article" date="2013" name="Nature">
        <title>Pan genome of the phytoplankton Emiliania underpins its global distribution.</title>
        <authorList>
            <person name="Read B.A."/>
            <person name="Kegel J."/>
            <person name="Klute M.J."/>
            <person name="Kuo A."/>
            <person name="Lefebvre S.C."/>
            <person name="Maumus F."/>
            <person name="Mayer C."/>
            <person name="Miller J."/>
            <person name="Monier A."/>
            <person name="Salamov A."/>
            <person name="Young J."/>
            <person name="Aguilar M."/>
            <person name="Claverie J.M."/>
            <person name="Frickenhaus S."/>
            <person name="Gonzalez K."/>
            <person name="Herman E.K."/>
            <person name="Lin Y.C."/>
            <person name="Napier J."/>
            <person name="Ogata H."/>
            <person name="Sarno A.F."/>
            <person name="Shmutz J."/>
            <person name="Schroeder D."/>
            <person name="de Vargas C."/>
            <person name="Verret F."/>
            <person name="von Dassow P."/>
            <person name="Valentin K."/>
            <person name="Van de Peer Y."/>
            <person name="Wheeler G."/>
            <person name="Dacks J.B."/>
            <person name="Delwiche C.F."/>
            <person name="Dyhrman S.T."/>
            <person name="Glockner G."/>
            <person name="John U."/>
            <person name="Richards T."/>
            <person name="Worden A.Z."/>
            <person name="Zhang X."/>
            <person name="Grigoriev I.V."/>
            <person name="Allen A.E."/>
            <person name="Bidle K."/>
            <person name="Borodovsky M."/>
            <person name="Bowler C."/>
            <person name="Brownlee C."/>
            <person name="Cock J.M."/>
            <person name="Elias M."/>
            <person name="Gladyshev V.N."/>
            <person name="Groth M."/>
            <person name="Guda C."/>
            <person name="Hadaegh A."/>
            <person name="Iglesias-Rodriguez M.D."/>
            <person name="Jenkins J."/>
            <person name="Jones B.M."/>
            <person name="Lawson T."/>
            <person name="Leese F."/>
            <person name="Lindquist E."/>
            <person name="Lobanov A."/>
            <person name="Lomsadze A."/>
            <person name="Malik S.B."/>
            <person name="Marsh M.E."/>
            <person name="Mackinder L."/>
            <person name="Mock T."/>
            <person name="Mueller-Roeber B."/>
            <person name="Pagarete A."/>
            <person name="Parker M."/>
            <person name="Probert I."/>
            <person name="Quesneville H."/>
            <person name="Raines C."/>
            <person name="Rensing S.A."/>
            <person name="Riano-Pachon D.M."/>
            <person name="Richier S."/>
            <person name="Rokitta S."/>
            <person name="Shiraiwa Y."/>
            <person name="Soanes D.M."/>
            <person name="van der Giezen M."/>
            <person name="Wahlund T.M."/>
            <person name="Williams B."/>
            <person name="Wilson W."/>
            <person name="Wolfe G."/>
            <person name="Wurch L.L."/>
        </authorList>
    </citation>
    <scope>NUCLEOTIDE SEQUENCE</scope>
</reference>
<dbReference type="InterPro" id="IPR036812">
    <property type="entry name" value="NAD(P)_OxRdtase_dom_sf"/>
</dbReference>
<dbReference type="InterPro" id="IPR023210">
    <property type="entry name" value="NADP_OxRdtase_dom"/>
</dbReference>
<dbReference type="PRINTS" id="PR00069">
    <property type="entry name" value="ALDKETRDTASE"/>
</dbReference>